<name>A0A5R8WWZ7_9BACT</name>
<keyword evidence="1" id="KW-0472">Membrane</keyword>
<dbReference type="Pfam" id="PF08592">
    <property type="entry name" value="Anthrone_oxy"/>
    <property type="match status" value="1"/>
</dbReference>
<evidence type="ECO:0000256" key="1">
    <source>
        <dbReference type="SAM" id="Phobius"/>
    </source>
</evidence>
<feature type="transmembrane region" description="Helical" evidence="1">
    <location>
        <begin position="53"/>
        <end position="71"/>
    </location>
</feature>
<dbReference type="EMBL" id="VAJM01000001">
    <property type="protein sequence ID" value="TLM97041.1"/>
    <property type="molecule type" value="Genomic_DNA"/>
</dbReference>
<proteinExistence type="predicted"/>
<keyword evidence="1" id="KW-1133">Transmembrane helix</keyword>
<evidence type="ECO:0000313" key="2">
    <source>
        <dbReference type="EMBL" id="TLM97041.1"/>
    </source>
</evidence>
<comment type="caution">
    <text evidence="2">The sequence shown here is derived from an EMBL/GenBank/DDBJ whole genome shotgun (WGS) entry which is preliminary data.</text>
</comment>
<dbReference type="AlphaFoldDB" id="A0A5R8WWZ7"/>
<gene>
    <name evidence="2" type="ORF">FDY95_03360</name>
</gene>
<dbReference type="Proteomes" id="UP000305517">
    <property type="component" value="Unassembled WGS sequence"/>
</dbReference>
<accession>A0A5R8WWZ7</accession>
<dbReference type="OrthoDB" id="878027at2"/>
<keyword evidence="3" id="KW-1185">Reference proteome</keyword>
<keyword evidence="1" id="KW-0812">Transmembrane</keyword>
<reference evidence="2 3" key="1">
    <citation type="submission" date="2019-05" db="EMBL/GenBank/DDBJ databases">
        <title>Hymenobacter edaphi sp. nov., isolated from abandoned arsenic-contaminated farmland soil.</title>
        <authorList>
            <person name="Nie L."/>
        </authorList>
    </citation>
    <scope>NUCLEOTIDE SEQUENCE [LARGE SCALE GENOMIC DNA]</scope>
    <source>
        <strain evidence="2 3">1-3-3-8</strain>
    </source>
</reference>
<feature type="transmembrane region" description="Helical" evidence="1">
    <location>
        <begin position="181"/>
        <end position="199"/>
    </location>
</feature>
<dbReference type="InterPro" id="IPR013901">
    <property type="entry name" value="Anthrone_oxy"/>
</dbReference>
<organism evidence="2 3">
    <name type="scientific">Hymenobacter jeollabukensis</name>
    <dbReference type="NCBI Taxonomy" id="2025313"/>
    <lineage>
        <taxon>Bacteria</taxon>
        <taxon>Pseudomonadati</taxon>
        <taxon>Bacteroidota</taxon>
        <taxon>Cytophagia</taxon>
        <taxon>Cytophagales</taxon>
        <taxon>Hymenobacteraceae</taxon>
        <taxon>Hymenobacter</taxon>
    </lineage>
</organism>
<feature type="transmembrane region" description="Helical" evidence="1">
    <location>
        <begin position="132"/>
        <end position="152"/>
    </location>
</feature>
<sequence>MLRQADARSSMTFGCWRHAPAPNRGRPILADTYKFRGGRGRTFVEKPTAMKRTLLFASLIVASGLLLTNIYTSLVDAPAWGHDIPRSIQTARDYYRVSNPGNFFRVFSPLNQGLALLCAALFWKRGRPTRHLLLLALLLYVGAEGMTFNYFYPRNAILFGPQVTDVATLQRIWQEWSAMNWVRTLVVAGGIVCSALALHRSYFPALAARGAERKGVAIGAA</sequence>
<protein>
    <submittedName>
        <fullName evidence="2">DUF1772 domain-containing protein</fullName>
    </submittedName>
</protein>
<feature type="transmembrane region" description="Helical" evidence="1">
    <location>
        <begin position="103"/>
        <end position="123"/>
    </location>
</feature>
<evidence type="ECO:0000313" key="3">
    <source>
        <dbReference type="Proteomes" id="UP000305517"/>
    </source>
</evidence>